<evidence type="ECO:0000313" key="2">
    <source>
        <dbReference type="EMBL" id="CAD9538748.1"/>
    </source>
</evidence>
<proteinExistence type="predicted"/>
<dbReference type="AlphaFoldDB" id="A0A7S2NFS3"/>
<organism evidence="2">
    <name type="scientific">Zooxanthella nutricula</name>
    <dbReference type="NCBI Taxonomy" id="1333877"/>
    <lineage>
        <taxon>Eukaryota</taxon>
        <taxon>Sar</taxon>
        <taxon>Alveolata</taxon>
        <taxon>Dinophyceae</taxon>
        <taxon>Peridiniales</taxon>
        <taxon>Peridiniales incertae sedis</taxon>
        <taxon>Zooxanthella</taxon>
    </lineage>
</organism>
<protein>
    <recommendedName>
        <fullName evidence="3">PS II complex 12 kDa extrinsic protein</fullName>
    </recommendedName>
</protein>
<accession>A0A7S2NFS3</accession>
<gene>
    <name evidence="2" type="ORF">BRAN1462_LOCUS15072</name>
</gene>
<sequence>MAAARMGCVSGAIVLLAAVARAAPHAAGPAEGAFFQSVQYSEDAQALAEEVSKRYLQHPRPVAKKAPRIVGSARPPSVEGPSDAVKAAFLESIENDEETQALAEEVNKRYSQQKARVIRGASGSVGTSPTKRLSEAVQTAALYSIESGEEMQALAEEVNGEYSRQSAQLIKEGP</sequence>
<reference evidence="2" key="1">
    <citation type="submission" date="2021-01" db="EMBL/GenBank/DDBJ databases">
        <authorList>
            <person name="Corre E."/>
            <person name="Pelletier E."/>
            <person name="Niang G."/>
            <person name="Scheremetjew M."/>
            <person name="Finn R."/>
            <person name="Kale V."/>
            <person name="Holt S."/>
            <person name="Cochrane G."/>
            <person name="Meng A."/>
            <person name="Brown T."/>
            <person name="Cohen L."/>
        </authorList>
    </citation>
    <scope>NUCLEOTIDE SEQUENCE</scope>
    <source>
        <strain evidence="2">RCC3387</strain>
    </source>
</reference>
<keyword evidence="1" id="KW-0732">Signal</keyword>
<name>A0A7S2NFS3_9DINO</name>
<feature type="chain" id="PRO_5031488151" description="PS II complex 12 kDa extrinsic protein" evidence="1">
    <location>
        <begin position="23"/>
        <end position="174"/>
    </location>
</feature>
<feature type="signal peptide" evidence="1">
    <location>
        <begin position="1"/>
        <end position="22"/>
    </location>
</feature>
<dbReference type="EMBL" id="HBGW01023766">
    <property type="protein sequence ID" value="CAD9538748.1"/>
    <property type="molecule type" value="Transcribed_RNA"/>
</dbReference>
<evidence type="ECO:0000256" key="1">
    <source>
        <dbReference type="SAM" id="SignalP"/>
    </source>
</evidence>
<evidence type="ECO:0008006" key="3">
    <source>
        <dbReference type="Google" id="ProtNLM"/>
    </source>
</evidence>